<dbReference type="VEuPathDB" id="CryptoDB:GNI_122850"/>
<evidence type="ECO:0000256" key="1">
    <source>
        <dbReference type="SAM" id="MobiDB-lite"/>
    </source>
</evidence>
<dbReference type="EMBL" id="AFNH02000917">
    <property type="protein sequence ID" value="EZG52439.1"/>
    <property type="molecule type" value="Genomic_DNA"/>
</dbReference>
<proteinExistence type="predicted"/>
<evidence type="ECO:0000313" key="2">
    <source>
        <dbReference type="EMBL" id="EZG52439.1"/>
    </source>
</evidence>
<sequence>MTLEYNDLCRQNESDAETKRQLGAEIAVLMAYRDVLEREQITAKIRHQFSQSENETNRRTIEEAKACVGELLKSPTRYSLGRPTTRFTNQSPLCSTTPVIRTDHMGDDHMGDDHMGDDHMGDDHMGDDHMGDDHMGDDNHLNVDRRATGNHQTTGYHQTIGYHQTTGCRRPLSSCDEVRDTQDRYPLTALTRISPQAFVGETSSASCIEDNEHAVVPDCDSLNANTPPANVYVTWPNVPLQRDCTSPFSLLPAFKGQLSFGVRGALVEAPKVLSAVDVSSVTELWTVLREHCSTGRPLDDLRLRAGTESGGRRGDVVDIIRTKIEELPEGMEPPVNNISLPALWSFQCDPKSTRTYAMSTDRVYVAGVNSPKGAFIVGQNVVIVRLGDLRERNASSGAKVQRHGVTVKNMGELAIQALVGSFKSEFNPSVCGTQEFRDWTAGFPLRLQDGVQLRVGRIEYFADICRWRPRISYDGTGGVKSGTFTVTLRRLTASLKKRKDFLSVVTSYLNGVHCGIKCSSREEKESLESEVDKLLRLLDSQEELRNLALFNS</sequence>
<gene>
    <name evidence="2" type="ORF">GNI_122850</name>
</gene>
<dbReference type="AlphaFoldDB" id="A0A023B2B6"/>
<comment type="caution">
    <text evidence="2">The sequence shown here is derived from an EMBL/GenBank/DDBJ whole genome shotgun (WGS) entry which is preliminary data.</text>
</comment>
<dbReference type="RefSeq" id="XP_011131895.1">
    <property type="nucleotide sequence ID" value="XM_011133593.1"/>
</dbReference>
<dbReference type="GeneID" id="22914316"/>
<reference evidence="2" key="1">
    <citation type="submission" date="2013-12" db="EMBL/GenBank/DDBJ databases">
        <authorList>
            <person name="Omoto C.K."/>
            <person name="Sibley D."/>
            <person name="Venepally P."/>
            <person name="Hadjithomas M."/>
            <person name="Karamycheva S."/>
            <person name="Brunk B."/>
            <person name="Roos D."/>
            <person name="Caler E."/>
            <person name="Lorenzi H."/>
        </authorList>
    </citation>
    <scope>NUCLEOTIDE SEQUENCE</scope>
</reference>
<dbReference type="Proteomes" id="UP000019763">
    <property type="component" value="Unassembled WGS sequence"/>
</dbReference>
<protein>
    <submittedName>
        <fullName evidence="2">Uncharacterized protein</fullName>
    </submittedName>
</protein>
<keyword evidence="3" id="KW-1185">Reference proteome</keyword>
<accession>A0A023B2B6</accession>
<organism evidence="2 3">
    <name type="scientific">Gregarina niphandrodes</name>
    <name type="common">Septate eugregarine</name>
    <dbReference type="NCBI Taxonomy" id="110365"/>
    <lineage>
        <taxon>Eukaryota</taxon>
        <taxon>Sar</taxon>
        <taxon>Alveolata</taxon>
        <taxon>Apicomplexa</taxon>
        <taxon>Conoidasida</taxon>
        <taxon>Gregarinasina</taxon>
        <taxon>Eugregarinorida</taxon>
        <taxon>Gregarinidae</taxon>
        <taxon>Gregarina</taxon>
    </lineage>
</organism>
<feature type="region of interest" description="Disordered" evidence="1">
    <location>
        <begin position="111"/>
        <end position="134"/>
    </location>
</feature>
<evidence type="ECO:0000313" key="3">
    <source>
        <dbReference type="Proteomes" id="UP000019763"/>
    </source>
</evidence>
<name>A0A023B2B6_GRENI</name>